<evidence type="ECO:0000256" key="16">
    <source>
        <dbReference type="SAM" id="Coils"/>
    </source>
</evidence>
<name>A0AAD9JYE4_9ANNE</name>
<dbReference type="GO" id="GO:0015292">
    <property type="term" value="F:uniporter activity"/>
    <property type="evidence" value="ECO:0007669"/>
    <property type="project" value="UniProtKB-UniRule"/>
</dbReference>
<evidence type="ECO:0000256" key="2">
    <source>
        <dbReference type="ARBA" id="ARBA00005653"/>
    </source>
</evidence>
<comment type="subcellular location">
    <subcellularLocation>
        <location evidence="1 15">Mitochondrion inner membrane</location>
        <topology evidence="1 15">Multi-pass membrane protein</topology>
    </subcellularLocation>
</comment>
<comment type="function">
    <text evidence="15">Mitochondrial inner membrane calcium uniporter that mediates calcium uptake into mitochondria. Mitochondrial calcium homeostasis plays key roles in cellular physiology and regulates cell bioenergetics, cytoplasmic calcium signals and activation of cell death pathways.</text>
</comment>
<dbReference type="GO" id="GO:0036444">
    <property type="term" value="P:calcium import into the mitochondrion"/>
    <property type="evidence" value="ECO:0007669"/>
    <property type="project" value="TreeGrafter"/>
</dbReference>
<evidence type="ECO:0000256" key="3">
    <source>
        <dbReference type="ARBA" id="ARBA00022448"/>
    </source>
</evidence>
<accession>A0AAD9JYE4</accession>
<evidence type="ECO:0000256" key="7">
    <source>
        <dbReference type="ARBA" id="ARBA00022792"/>
    </source>
</evidence>
<evidence type="ECO:0000256" key="5">
    <source>
        <dbReference type="ARBA" id="ARBA00022673"/>
    </source>
</evidence>
<keyword evidence="10 15" id="KW-0406">Ion transport</keyword>
<dbReference type="InterPro" id="IPR039055">
    <property type="entry name" value="MCU_fam"/>
</dbReference>
<dbReference type="AlphaFoldDB" id="A0AAD9JYE4"/>
<evidence type="ECO:0000256" key="15">
    <source>
        <dbReference type="RuleBase" id="RU367035"/>
    </source>
</evidence>
<evidence type="ECO:0000313" key="19">
    <source>
        <dbReference type="Proteomes" id="UP001208570"/>
    </source>
</evidence>
<proteinExistence type="inferred from homology"/>
<keyword evidence="13 15" id="KW-0407">Ion channel</keyword>
<evidence type="ECO:0000256" key="6">
    <source>
        <dbReference type="ARBA" id="ARBA00022692"/>
    </source>
</evidence>
<keyword evidence="5 15" id="KW-0107">Calcium channel</keyword>
<evidence type="ECO:0000313" key="18">
    <source>
        <dbReference type="EMBL" id="KAK2161211.1"/>
    </source>
</evidence>
<dbReference type="Pfam" id="PF04678">
    <property type="entry name" value="MCU"/>
    <property type="match status" value="1"/>
</dbReference>
<keyword evidence="3 15" id="KW-0813">Transport</keyword>
<feature type="domain" description="Calcium uniporter protein C-terminal" evidence="17">
    <location>
        <begin position="68"/>
        <end position="269"/>
    </location>
</feature>
<comment type="caution">
    <text evidence="18">The sequence shown here is derived from an EMBL/GenBank/DDBJ whole genome shotgun (WGS) entry which is preliminary data.</text>
</comment>
<evidence type="ECO:0000256" key="12">
    <source>
        <dbReference type="ARBA" id="ARBA00023136"/>
    </source>
</evidence>
<organism evidence="18 19">
    <name type="scientific">Paralvinella palmiformis</name>
    <dbReference type="NCBI Taxonomy" id="53620"/>
    <lineage>
        <taxon>Eukaryota</taxon>
        <taxon>Metazoa</taxon>
        <taxon>Spiralia</taxon>
        <taxon>Lophotrochozoa</taxon>
        <taxon>Annelida</taxon>
        <taxon>Polychaeta</taxon>
        <taxon>Sedentaria</taxon>
        <taxon>Canalipalpata</taxon>
        <taxon>Terebellida</taxon>
        <taxon>Terebelliformia</taxon>
        <taxon>Alvinellidae</taxon>
        <taxon>Paralvinella</taxon>
    </lineage>
</organism>
<protein>
    <recommendedName>
        <fullName evidence="15">Calcium uniporter protein</fullName>
    </recommendedName>
</protein>
<feature type="coiled-coil region" evidence="16">
    <location>
        <begin position="140"/>
        <end position="177"/>
    </location>
</feature>
<keyword evidence="7 15" id="KW-0999">Mitochondrion inner membrane</keyword>
<comment type="domain">
    <text evidence="15">The selectivity filter, in which calcium ions are arranged in single file, is composed of two acidic rings separated by one helical turn along the central axis of the channel pore.</text>
</comment>
<evidence type="ECO:0000256" key="13">
    <source>
        <dbReference type="ARBA" id="ARBA00023303"/>
    </source>
</evidence>
<keyword evidence="8 15" id="KW-0106">Calcium</keyword>
<evidence type="ECO:0000256" key="8">
    <source>
        <dbReference type="ARBA" id="ARBA00022837"/>
    </source>
</evidence>
<keyword evidence="11 15" id="KW-0496">Mitochondrion</keyword>
<evidence type="ECO:0000259" key="17">
    <source>
        <dbReference type="Pfam" id="PF04678"/>
    </source>
</evidence>
<keyword evidence="6 15" id="KW-0812">Transmembrane</keyword>
<evidence type="ECO:0000256" key="11">
    <source>
        <dbReference type="ARBA" id="ARBA00023128"/>
    </source>
</evidence>
<evidence type="ECO:0000256" key="1">
    <source>
        <dbReference type="ARBA" id="ARBA00004448"/>
    </source>
</evidence>
<feature type="transmembrane region" description="Helical" evidence="15">
    <location>
        <begin position="216"/>
        <end position="234"/>
    </location>
</feature>
<dbReference type="PANTHER" id="PTHR13462">
    <property type="entry name" value="CALCIUM UNIPORTER PROTEIN, MITOCHONDRIAL"/>
    <property type="match status" value="1"/>
</dbReference>
<dbReference type="PANTHER" id="PTHR13462:SF10">
    <property type="entry name" value="CALCIUM UNIPORTER PROTEIN, MITOCHONDRIAL"/>
    <property type="match status" value="1"/>
</dbReference>
<dbReference type="InterPro" id="IPR006769">
    <property type="entry name" value="MCU_C"/>
</dbReference>
<evidence type="ECO:0000256" key="10">
    <source>
        <dbReference type="ARBA" id="ARBA00023065"/>
    </source>
</evidence>
<evidence type="ECO:0000256" key="14">
    <source>
        <dbReference type="ARBA" id="ARBA00036634"/>
    </source>
</evidence>
<keyword evidence="4 15" id="KW-0109">Calcium transport</keyword>
<keyword evidence="9 15" id="KW-1133">Transmembrane helix</keyword>
<evidence type="ECO:0000256" key="4">
    <source>
        <dbReference type="ARBA" id="ARBA00022568"/>
    </source>
</evidence>
<keyword evidence="16" id="KW-0175">Coiled coil</keyword>
<sequence>MNSEEWLFLSRSQTGWCIWGIVSAVHVTHRHGLPVLSVPLPSRKEQCQFTLKPFGDNLGDFFSHLQQEDHGIDRIAAYSTDGVRIAKSTPISSLLQNDFELVINDRRYLVPATPSVKLSHEHDLELSDVKNQIAQLFTALNIETHQLERERQLIEQLEQLQEELEPYEKLKIELEQRAHKRTTRLSWLGLGLMGLQFGILARLTWWEYSWDIMEPVTYFITYGTTIAMFAYYVVTKQEYNFVEVRDREFLLTMYRHGKRLNMDFDRYNMIREKIFQTRYDLQRLRDPLQLQLPIQHIEKKQVKCDEPPTD</sequence>
<gene>
    <name evidence="18" type="ORF">LSH36_120g16009</name>
</gene>
<evidence type="ECO:0000256" key="9">
    <source>
        <dbReference type="ARBA" id="ARBA00022989"/>
    </source>
</evidence>
<comment type="similarity">
    <text evidence="2 15">Belongs to the MCU (TC 1.A.77) family.</text>
</comment>
<dbReference type="GO" id="GO:0005262">
    <property type="term" value="F:calcium channel activity"/>
    <property type="evidence" value="ECO:0007669"/>
    <property type="project" value="UniProtKB-UniRule"/>
</dbReference>
<dbReference type="Proteomes" id="UP001208570">
    <property type="component" value="Unassembled WGS sequence"/>
</dbReference>
<comment type="catalytic activity">
    <reaction evidence="14">
        <text>Ca(2+)(in) = Ca(2+)(out)</text>
        <dbReference type="Rhea" id="RHEA:29671"/>
        <dbReference type="ChEBI" id="CHEBI:29108"/>
    </reaction>
</comment>
<keyword evidence="19" id="KW-1185">Reference proteome</keyword>
<reference evidence="18" key="1">
    <citation type="journal article" date="2023" name="Mol. Biol. Evol.">
        <title>Third-Generation Sequencing Reveals the Adaptive Role of the Epigenome in Three Deep-Sea Polychaetes.</title>
        <authorList>
            <person name="Perez M."/>
            <person name="Aroh O."/>
            <person name="Sun Y."/>
            <person name="Lan Y."/>
            <person name="Juniper S.K."/>
            <person name="Young C.R."/>
            <person name="Angers B."/>
            <person name="Qian P.Y."/>
        </authorList>
    </citation>
    <scope>NUCLEOTIDE SEQUENCE</scope>
    <source>
        <strain evidence="18">P08H-3</strain>
    </source>
</reference>
<dbReference type="GO" id="GO:0051560">
    <property type="term" value="P:mitochondrial calcium ion homeostasis"/>
    <property type="evidence" value="ECO:0007669"/>
    <property type="project" value="UniProtKB-UniRule"/>
</dbReference>
<feature type="transmembrane region" description="Helical" evidence="15">
    <location>
        <begin position="185"/>
        <end position="204"/>
    </location>
</feature>
<dbReference type="EMBL" id="JAODUP010000120">
    <property type="protein sequence ID" value="KAK2161211.1"/>
    <property type="molecule type" value="Genomic_DNA"/>
</dbReference>
<keyword evidence="12 15" id="KW-0472">Membrane</keyword>
<dbReference type="GO" id="GO:1990246">
    <property type="term" value="C:uniplex complex"/>
    <property type="evidence" value="ECO:0007669"/>
    <property type="project" value="TreeGrafter"/>
</dbReference>